<feature type="transmembrane region" description="Helical" evidence="1">
    <location>
        <begin position="12"/>
        <end position="31"/>
    </location>
</feature>
<name>A0A420RCC5_FUSOX</name>
<dbReference type="AlphaFoldDB" id="A0A420RCC5"/>
<sequence length="72" mass="8220">MTLRSPEIKIAGTLLMQFCLFLITFGVRHLGGWTKVTVRFSGAYWWSFPVFVAQAVLGAAISLEIEMWFYSK</sequence>
<feature type="transmembrane region" description="Helical" evidence="1">
    <location>
        <begin position="43"/>
        <end position="63"/>
    </location>
</feature>
<proteinExistence type="predicted"/>
<evidence type="ECO:0000256" key="1">
    <source>
        <dbReference type="SAM" id="Phobius"/>
    </source>
</evidence>
<keyword evidence="1" id="KW-0812">Transmembrane</keyword>
<dbReference type="EMBL" id="MRCY01000024">
    <property type="protein sequence ID" value="RKL14680.1"/>
    <property type="molecule type" value="Genomic_DNA"/>
</dbReference>
<keyword evidence="1" id="KW-0472">Membrane</keyword>
<keyword evidence="1" id="KW-1133">Transmembrane helix</keyword>
<reference evidence="2 3" key="1">
    <citation type="journal article" date="2018" name="Sci. Rep.">
        <title>Characterisation of pathogen-specific regions and novel effector candidates in Fusarium oxysporum f. sp. cepae.</title>
        <authorList>
            <person name="Armitage A.D."/>
            <person name="Taylor A."/>
            <person name="Sobczyk M.K."/>
            <person name="Baxter L."/>
            <person name="Greenfield B.P."/>
            <person name="Bates H.J."/>
            <person name="Wilson F."/>
            <person name="Jackson A.C."/>
            <person name="Ott S."/>
            <person name="Harrison R.J."/>
            <person name="Clarkson J.P."/>
        </authorList>
    </citation>
    <scope>NUCLEOTIDE SEQUENCE [LARGE SCALE GENOMIC DNA]</scope>
    <source>
        <strain evidence="2 3">Fo_A28</strain>
    </source>
</reference>
<accession>A0A420RCC5</accession>
<evidence type="ECO:0000313" key="2">
    <source>
        <dbReference type="EMBL" id="RKL14680.1"/>
    </source>
</evidence>
<comment type="caution">
    <text evidence="2">The sequence shown here is derived from an EMBL/GenBank/DDBJ whole genome shotgun (WGS) entry which is preliminary data.</text>
</comment>
<evidence type="ECO:0000313" key="3">
    <source>
        <dbReference type="Proteomes" id="UP000285860"/>
    </source>
</evidence>
<dbReference type="Proteomes" id="UP000285860">
    <property type="component" value="Unassembled WGS sequence"/>
</dbReference>
<protein>
    <submittedName>
        <fullName evidence="2">Uncharacterized protein</fullName>
    </submittedName>
</protein>
<gene>
    <name evidence="2" type="ORF">BFJ68_g6236</name>
</gene>
<organism evidence="2 3">
    <name type="scientific">Fusarium oxysporum</name>
    <name type="common">Fusarium vascular wilt</name>
    <dbReference type="NCBI Taxonomy" id="5507"/>
    <lineage>
        <taxon>Eukaryota</taxon>
        <taxon>Fungi</taxon>
        <taxon>Dikarya</taxon>
        <taxon>Ascomycota</taxon>
        <taxon>Pezizomycotina</taxon>
        <taxon>Sordariomycetes</taxon>
        <taxon>Hypocreomycetidae</taxon>
        <taxon>Hypocreales</taxon>
        <taxon>Nectriaceae</taxon>
        <taxon>Fusarium</taxon>
        <taxon>Fusarium oxysporum species complex</taxon>
    </lineage>
</organism>